<proteinExistence type="inferred from homology"/>
<accession>A0A5A5TF58</accession>
<dbReference type="Pfam" id="PF01455">
    <property type="entry name" value="HupF_HypC"/>
    <property type="match status" value="1"/>
</dbReference>
<dbReference type="InterPro" id="IPR001109">
    <property type="entry name" value="Hydrogenase_HupF/HypC"/>
</dbReference>
<evidence type="ECO:0000256" key="1">
    <source>
        <dbReference type="ARBA" id="ARBA00006018"/>
    </source>
</evidence>
<organism evidence="2 3">
    <name type="scientific">Dictyobacter arantiisoli</name>
    <dbReference type="NCBI Taxonomy" id="2014874"/>
    <lineage>
        <taxon>Bacteria</taxon>
        <taxon>Bacillati</taxon>
        <taxon>Chloroflexota</taxon>
        <taxon>Ktedonobacteria</taxon>
        <taxon>Ktedonobacterales</taxon>
        <taxon>Dictyobacteraceae</taxon>
        <taxon>Dictyobacter</taxon>
    </lineage>
</organism>
<sequence>MNDAEQKDILALFPAHPGIPCCVPTADGQCITCSDEALSATVLRVDQENGVALVSVREIAEEIDITLVDALVPGDQILVHGGVAIALLIDSEASHE</sequence>
<keyword evidence="3" id="KW-1185">Reference proteome</keyword>
<gene>
    <name evidence="2" type="ORF">KDI_35410</name>
</gene>
<evidence type="ECO:0008006" key="4">
    <source>
        <dbReference type="Google" id="ProtNLM"/>
    </source>
</evidence>
<dbReference type="SUPFAM" id="SSF159127">
    <property type="entry name" value="HupF/HypC-like"/>
    <property type="match status" value="1"/>
</dbReference>
<comment type="caution">
    <text evidence="2">The sequence shown here is derived from an EMBL/GenBank/DDBJ whole genome shotgun (WGS) entry which is preliminary data.</text>
</comment>
<dbReference type="OrthoDB" id="162952at2"/>
<evidence type="ECO:0000313" key="2">
    <source>
        <dbReference type="EMBL" id="GCF09977.1"/>
    </source>
</evidence>
<comment type="similarity">
    <text evidence="1">Belongs to the HupF/HypC family.</text>
</comment>
<protein>
    <recommendedName>
        <fullName evidence="4">Hydrogenase assembly protein HupF</fullName>
    </recommendedName>
</protein>
<dbReference type="AlphaFoldDB" id="A0A5A5TF58"/>
<dbReference type="Proteomes" id="UP000322530">
    <property type="component" value="Unassembled WGS sequence"/>
</dbReference>
<dbReference type="EMBL" id="BIXY01000056">
    <property type="protein sequence ID" value="GCF09977.1"/>
    <property type="molecule type" value="Genomic_DNA"/>
</dbReference>
<name>A0A5A5TF58_9CHLR</name>
<evidence type="ECO:0000313" key="3">
    <source>
        <dbReference type="Proteomes" id="UP000322530"/>
    </source>
</evidence>
<reference evidence="2 3" key="1">
    <citation type="submission" date="2019-01" db="EMBL/GenBank/DDBJ databases">
        <title>Draft genome sequence of Dictyobacter sp. Uno17.</title>
        <authorList>
            <person name="Wang C.M."/>
            <person name="Zheng Y."/>
            <person name="Sakai Y."/>
            <person name="Abe K."/>
            <person name="Yokota A."/>
            <person name="Yabe S."/>
        </authorList>
    </citation>
    <scope>NUCLEOTIDE SEQUENCE [LARGE SCALE GENOMIC DNA]</scope>
    <source>
        <strain evidence="2 3">Uno17</strain>
    </source>
</reference>
<dbReference type="Gene3D" id="2.30.30.140">
    <property type="match status" value="1"/>
</dbReference>
<dbReference type="RefSeq" id="WP_149402878.1">
    <property type="nucleotide sequence ID" value="NZ_BIXY01000056.1"/>
</dbReference>